<feature type="region of interest" description="Disordered" evidence="1">
    <location>
        <begin position="1"/>
        <end position="32"/>
    </location>
</feature>
<evidence type="ECO:0000313" key="3">
    <source>
        <dbReference type="Proteomes" id="UP000887458"/>
    </source>
</evidence>
<reference evidence="2 3" key="2">
    <citation type="journal article" date="2022" name="Mol. Biol. Evol.">
        <title>Comparative Genomics Reveals Insights into the Divergent Evolution of Astigmatic Mites and Household Pest Adaptations.</title>
        <authorList>
            <person name="Xiong Q."/>
            <person name="Wan A.T."/>
            <person name="Liu X."/>
            <person name="Fung C.S."/>
            <person name="Xiao X."/>
            <person name="Malainual N."/>
            <person name="Hou J."/>
            <person name="Wang L."/>
            <person name="Wang M."/>
            <person name="Yang K.Y."/>
            <person name="Cui Y."/>
            <person name="Leung E.L."/>
            <person name="Nong W."/>
            <person name="Shin S.K."/>
            <person name="Au S.W."/>
            <person name="Jeong K.Y."/>
            <person name="Chew F.T."/>
            <person name="Hui J.H."/>
            <person name="Leung T.F."/>
            <person name="Tungtrongchitr A."/>
            <person name="Zhong N."/>
            <person name="Liu Z."/>
            <person name="Tsui S.K."/>
        </authorList>
    </citation>
    <scope>NUCLEOTIDE SEQUENCE [LARGE SCALE GENOMIC DNA]</scope>
    <source>
        <strain evidence="2">Derp</strain>
    </source>
</reference>
<reference evidence="2 3" key="1">
    <citation type="journal article" date="2018" name="J. Allergy Clin. Immunol.">
        <title>High-quality assembly of Dermatophagoides pteronyssinus genome and transcriptome reveals a wide range of novel allergens.</title>
        <authorList>
            <person name="Liu X.Y."/>
            <person name="Yang K.Y."/>
            <person name="Wang M.Q."/>
            <person name="Kwok J.S."/>
            <person name="Zeng X."/>
            <person name="Yang Z."/>
            <person name="Xiao X.J."/>
            <person name="Lau C.P."/>
            <person name="Li Y."/>
            <person name="Huang Z.M."/>
            <person name="Ba J.G."/>
            <person name="Yim A.K."/>
            <person name="Ouyang C.Y."/>
            <person name="Ngai S.M."/>
            <person name="Chan T.F."/>
            <person name="Leung E.L."/>
            <person name="Liu L."/>
            <person name="Liu Z.G."/>
            <person name="Tsui S.K."/>
        </authorList>
    </citation>
    <scope>NUCLEOTIDE SEQUENCE [LARGE SCALE GENOMIC DNA]</scope>
    <source>
        <strain evidence="2">Derp</strain>
    </source>
</reference>
<protein>
    <submittedName>
        <fullName evidence="2">Uncharacterized protein</fullName>
    </submittedName>
</protein>
<proteinExistence type="predicted"/>
<dbReference type="EMBL" id="NJHN03000104">
    <property type="protein sequence ID" value="KAH9414873.1"/>
    <property type="molecule type" value="Genomic_DNA"/>
</dbReference>
<gene>
    <name evidence="2" type="ORF">DERP_012463</name>
</gene>
<comment type="caution">
    <text evidence="2">The sequence shown here is derived from an EMBL/GenBank/DDBJ whole genome shotgun (WGS) entry which is preliminary data.</text>
</comment>
<dbReference type="Proteomes" id="UP000887458">
    <property type="component" value="Unassembled WGS sequence"/>
</dbReference>
<evidence type="ECO:0000256" key="1">
    <source>
        <dbReference type="SAM" id="MobiDB-lite"/>
    </source>
</evidence>
<keyword evidence="3" id="KW-1185">Reference proteome</keyword>
<organism evidence="2 3">
    <name type="scientific">Dermatophagoides pteronyssinus</name>
    <name type="common">European house dust mite</name>
    <dbReference type="NCBI Taxonomy" id="6956"/>
    <lineage>
        <taxon>Eukaryota</taxon>
        <taxon>Metazoa</taxon>
        <taxon>Ecdysozoa</taxon>
        <taxon>Arthropoda</taxon>
        <taxon>Chelicerata</taxon>
        <taxon>Arachnida</taxon>
        <taxon>Acari</taxon>
        <taxon>Acariformes</taxon>
        <taxon>Sarcoptiformes</taxon>
        <taxon>Astigmata</taxon>
        <taxon>Psoroptidia</taxon>
        <taxon>Analgoidea</taxon>
        <taxon>Pyroglyphidae</taxon>
        <taxon>Dermatophagoidinae</taxon>
        <taxon>Dermatophagoides</taxon>
    </lineage>
</organism>
<evidence type="ECO:0000313" key="2">
    <source>
        <dbReference type="EMBL" id="KAH9414873.1"/>
    </source>
</evidence>
<sequence>MSHRKASSSFSTAKPTTTTIDDDDQNSFRKDANGVDDHHVIRMAIDFFRSNRIGMENMEYILHSNSILAMDGLFVQHPTTTLHNIT</sequence>
<feature type="compositionally biased region" description="Polar residues" evidence="1">
    <location>
        <begin position="7"/>
        <end position="19"/>
    </location>
</feature>
<accession>A0ABQ8IX19</accession>
<name>A0ABQ8IX19_DERPT</name>